<dbReference type="GO" id="GO:0071949">
    <property type="term" value="F:FAD binding"/>
    <property type="evidence" value="ECO:0007669"/>
    <property type="project" value="InterPro"/>
</dbReference>
<sequence>MKNHPRTMILACWERYHHDSESETLWNDADLRLCRSLDLQGALDLETRNTPARRDFGGMNDVRPLAVLRPAAVEDVARLLRAASRSPTLTVAARGNGHSINGQAMAERGVVVEMGAMDGRMVVGHHLAYVDVGGGVLWEDLLKFCIGFGLAPRSWTDYLGLTVGGTLSNAGVSGQAFRHGPQSSNVSELQVVTGKGDTLICSEEENSDLFFAVLGGLGQFGIITRARVLLQPAPDMVRWIRVVYADFEAFSEDAELLVSRRITESFDYVEGFAFVNSDDPVNGWDSVGLVPGQRVDPNRIPLGAGPLLYCLEVALHYRKHDSSKTVDKAVNEMLRSLRFLPGLRFTIDVSYLDFLLRVKKAEEEAKANGIWDTPHPWLNLFVSKRDILKFDKFVFKEILKNGIGGPMLVYPMLRDKWDLRTSVVLPEGEIFYLIALLRFNRPHPEGPHVDDLVGQNQEIIQCCMTNGLDFKVYIPHYRSEDQWRRHFGKQWTKFVERKALYDPMAILAPGQRIFSRTHSHRSL</sequence>
<dbReference type="InterPro" id="IPR036318">
    <property type="entry name" value="FAD-bd_PCMH-like_sf"/>
</dbReference>
<keyword evidence="5" id="KW-0274">FAD</keyword>
<dbReference type="InterPro" id="IPR016169">
    <property type="entry name" value="FAD-bd_PCMH_sub2"/>
</dbReference>
<dbReference type="Gene3D" id="3.30.43.10">
    <property type="entry name" value="Uridine Diphospho-n-acetylenolpyruvylglucosamine Reductase, domain 2"/>
    <property type="match status" value="1"/>
</dbReference>
<dbReference type="Gene3D" id="3.40.462.10">
    <property type="entry name" value="FAD-linked oxidases, C-terminal domain"/>
    <property type="match status" value="1"/>
</dbReference>
<evidence type="ECO:0000259" key="7">
    <source>
        <dbReference type="PROSITE" id="PS51387"/>
    </source>
</evidence>
<evidence type="ECO:0000256" key="6">
    <source>
        <dbReference type="ARBA" id="ARBA00023002"/>
    </source>
</evidence>
<dbReference type="Gene3D" id="3.30.465.10">
    <property type="match status" value="1"/>
</dbReference>
<evidence type="ECO:0000313" key="8">
    <source>
        <dbReference type="EMBL" id="RWR95903.1"/>
    </source>
</evidence>
<dbReference type="STRING" id="337451.A0A3S3R839"/>
<dbReference type="InterPro" id="IPR015345">
    <property type="entry name" value="Cytokinin_DH_FAD/cytokin-bd"/>
</dbReference>
<dbReference type="PROSITE" id="PS51387">
    <property type="entry name" value="FAD_PCMH"/>
    <property type="match status" value="1"/>
</dbReference>
<dbReference type="SUPFAM" id="SSF55103">
    <property type="entry name" value="FAD-linked oxidases, C-terminal domain"/>
    <property type="match status" value="1"/>
</dbReference>
<dbReference type="InterPro" id="IPR016164">
    <property type="entry name" value="FAD-linked_Oxase-like_C"/>
</dbReference>
<feature type="domain" description="FAD-binding PCMH-type" evidence="7">
    <location>
        <begin position="60"/>
        <end position="233"/>
    </location>
</feature>
<comment type="similarity">
    <text evidence="2">Belongs to the oxygen-dependent FAD-linked oxidoreductase family.</text>
</comment>
<dbReference type="GO" id="GO:0009690">
    <property type="term" value="P:cytokinin metabolic process"/>
    <property type="evidence" value="ECO:0007669"/>
    <property type="project" value="InterPro"/>
</dbReference>
<dbReference type="Proteomes" id="UP000283530">
    <property type="component" value="Unassembled WGS sequence"/>
</dbReference>
<reference evidence="8 9" key="1">
    <citation type="journal article" date="2019" name="Nat. Plants">
        <title>Stout camphor tree genome fills gaps in understanding of flowering plant genome evolution.</title>
        <authorList>
            <person name="Chaw S.M."/>
            <person name="Liu Y.C."/>
            <person name="Wu Y.W."/>
            <person name="Wang H.Y."/>
            <person name="Lin C.I."/>
            <person name="Wu C.S."/>
            <person name="Ke H.M."/>
            <person name="Chang L.Y."/>
            <person name="Hsu C.Y."/>
            <person name="Yang H.T."/>
            <person name="Sudianto E."/>
            <person name="Hsu M.H."/>
            <person name="Wu K.P."/>
            <person name="Wang L.N."/>
            <person name="Leebens-Mack J.H."/>
            <person name="Tsai I.J."/>
        </authorList>
    </citation>
    <scope>NUCLEOTIDE SEQUENCE [LARGE SCALE GENOMIC DNA]</scope>
    <source>
        <strain evidence="9">cv. Chaw 1501</strain>
        <tissue evidence="8">Young leaves</tissue>
    </source>
</reference>
<dbReference type="OrthoDB" id="415825at2759"/>
<dbReference type="SUPFAM" id="SSF56176">
    <property type="entry name" value="FAD-binding/transporter-associated domain-like"/>
    <property type="match status" value="1"/>
</dbReference>
<dbReference type="GO" id="GO:0019139">
    <property type="term" value="F:cytokinin dehydrogenase activity"/>
    <property type="evidence" value="ECO:0007669"/>
    <property type="project" value="UniProtKB-EC"/>
</dbReference>
<dbReference type="AlphaFoldDB" id="A0A3S3R839"/>
<evidence type="ECO:0000256" key="5">
    <source>
        <dbReference type="ARBA" id="ARBA00022827"/>
    </source>
</evidence>
<comment type="cofactor">
    <cofactor evidence="1">
        <name>FAD</name>
        <dbReference type="ChEBI" id="CHEBI:57692"/>
    </cofactor>
</comment>
<name>A0A3S3R839_9MAGN</name>
<evidence type="ECO:0000256" key="1">
    <source>
        <dbReference type="ARBA" id="ARBA00001974"/>
    </source>
</evidence>
<evidence type="ECO:0000256" key="4">
    <source>
        <dbReference type="ARBA" id="ARBA00022630"/>
    </source>
</evidence>
<dbReference type="EMBL" id="QPKB01000011">
    <property type="protein sequence ID" value="RWR95903.1"/>
    <property type="molecule type" value="Genomic_DNA"/>
</dbReference>
<evidence type="ECO:0000313" key="9">
    <source>
        <dbReference type="Proteomes" id="UP000283530"/>
    </source>
</evidence>
<keyword evidence="4" id="KW-0285">Flavoprotein</keyword>
<keyword evidence="6" id="KW-0560">Oxidoreductase</keyword>
<dbReference type="InterPro" id="IPR016170">
    <property type="entry name" value="Cytok_DH_C_sf"/>
</dbReference>
<gene>
    <name evidence="8" type="ORF">CKAN_02526300</name>
</gene>
<dbReference type="InterPro" id="IPR016166">
    <property type="entry name" value="FAD-bd_PCMH"/>
</dbReference>
<evidence type="ECO:0000256" key="3">
    <source>
        <dbReference type="ARBA" id="ARBA00011928"/>
    </source>
</evidence>
<dbReference type="InterPro" id="IPR006094">
    <property type="entry name" value="Oxid_FAD_bind_N"/>
</dbReference>
<dbReference type="Pfam" id="PF09265">
    <property type="entry name" value="Cytokin-bind"/>
    <property type="match status" value="1"/>
</dbReference>
<keyword evidence="9" id="KW-1185">Reference proteome</keyword>
<dbReference type="Pfam" id="PF01565">
    <property type="entry name" value="FAD_binding_4"/>
    <property type="match status" value="1"/>
</dbReference>
<dbReference type="InterPro" id="IPR016167">
    <property type="entry name" value="FAD-bd_PCMH_sub1"/>
</dbReference>
<evidence type="ECO:0000256" key="2">
    <source>
        <dbReference type="ARBA" id="ARBA00005466"/>
    </source>
</evidence>
<comment type="caution">
    <text evidence="8">The sequence shown here is derived from an EMBL/GenBank/DDBJ whole genome shotgun (WGS) entry which is preliminary data.</text>
</comment>
<accession>A0A3S3R839</accession>
<organism evidence="8 9">
    <name type="scientific">Cinnamomum micranthum f. kanehirae</name>
    <dbReference type="NCBI Taxonomy" id="337451"/>
    <lineage>
        <taxon>Eukaryota</taxon>
        <taxon>Viridiplantae</taxon>
        <taxon>Streptophyta</taxon>
        <taxon>Embryophyta</taxon>
        <taxon>Tracheophyta</taxon>
        <taxon>Spermatophyta</taxon>
        <taxon>Magnoliopsida</taxon>
        <taxon>Magnoliidae</taxon>
        <taxon>Laurales</taxon>
        <taxon>Lauraceae</taxon>
        <taxon>Cinnamomum</taxon>
    </lineage>
</organism>
<dbReference type="PANTHER" id="PTHR13878:SF112">
    <property type="entry name" value="CYTOKININ DEHYDROGENASE 7"/>
    <property type="match status" value="1"/>
</dbReference>
<dbReference type="InterPro" id="IPR050432">
    <property type="entry name" value="FAD-linked_Oxidoreductases_BP"/>
</dbReference>
<proteinExistence type="inferred from homology"/>
<dbReference type="EC" id="1.5.99.12" evidence="3"/>
<protein>
    <recommendedName>
        <fullName evidence="3">cytokinin dehydrogenase</fullName>
        <ecNumber evidence="3">1.5.99.12</ecNumber>
    </recommendedName>
</protein>
<dbReference type="PANTHER" id="PTHR13878">
    <property type="entry name" value="GULONOLACTONE OXIDASE"/>
    <property type="match status" value="1"/>
</dbReference>